<proteinExistence type="inferred from homology"/>
<sequence>MAIFHTSVKTFSRRKGQSAIAAAAYRGGLLLADYLTGQQHDYRRRGGVVESFCLAPQDAPSWATDVVELWSAVEAAEKRRDATVAREFEVALPHELSGEQRAELAFCIAEALVARYGFALQASIHSPGTADGLNHHVHLLATTRRIDANGFADKTRELDGGPSGKAQVEWIREMVAATTNAHLAAAGIDACIDHRGLAEQARSAMLRGDAIEAAVLAREPTRHVGKAATALARRGQASDRTQANDEIRLENQERRAQLLDQILFQGEPMASSSDARPGTAPGSAGARLGVVTPVPGLEIRGVSGMRLSKLIGADTDATPPQQSLPELIDEGARALAEVVQARADLALQPVRLWLEQARAELRKSGESRGLRGLVSEVVAKIKAVRNLLMSRARRLMTLSSVERLRHMAEAEWERFTTDPPRPGYWSPSEWTERRTRRLSSLEKRTAELGQARKQASSEALQALDRAIEGHADALLRRCASAPKAERPAGNSAAPPALGLSGSPKPPRLH</sequence>
<dbReference type="Proteomes" id="UP001605261">
    <property type="component" value="Unassembled WGS sequence"/>
</dbReference>
<dbReference type="Pfam" id="PF03389">
    <property type="entry name" value="MobA_MobL"/>
    <property type="match status" value="1"/>
</dbReference>
<feature type="domain" description="MobA/MobL protein" evidence="4">
    <location>
        <begin position="17"/>
        <end position="233"/>
    </location>
</feature>
<dbReference type="Gene3D" id="3.30.930.30">
    <property type="match status" value="1"/>
</dbReference>
<comment type="caution">
    <text evidence="5">The sequence shown here is derived from an EMBL/GenBank/DDBJ whole genome shotgun (WGS) entry which is preliminary data.</text>
</comment>
<evidence type="ECO:0000256" key="3">
    <source>
        <dbReference type="SAM" id="MobiDB-lite"/>
    </source>
</evidence>
<keyword evidence="6" id="KW-1185">Reference proteome</keyword>
<evidence type="ECO:0000313" key="6">
    <source>
        <dbReference type="Proteomes" id="UP001605261"/>
    </source>
</evidence>
<name>A0ABW7CZ56_9GAMM</name>
<feature type="region of interest" description="Disordered" evidence="3">
    <location>
        <begin position="478"/>
        <end position="509"/>
    </location>
</feature>
<reference evidence="5 6" key="1">
    <citation type="submission" date="2024-09" db="EMBL/GenBank/DDBJ databases">
        <authorList>
            <consortium name="All-Russian atlas of soil microorganisms"/>
            <consortium name="as a basis for the search for new antimicrobial producers and enzymes with unique properties"/>
            <person name="Sokolova E.A."/>
            <person name="Voronina E.N."/>
        </authorList>
    </citation>
    <scope>NUCLEOTIDE SEQUENCE [LARGE SCALE GENOMIC DNA]</scope>
    <source>
        <strain evidence="5 6">AF-22b-331.1</strain>
    </source>
</reference>
<protein>
    <submittedName>
        <fullName evidence="5">MobA/MobL family protein</fullName>
    </submittedName>
</protein>
<evidence type="ECO:0000256" key="2">
    <source>
        <dbReference type="ARBA" id="ARBA00022971"/>
    </source>
</evidence>
<gene>
    <name evidence="5" type="ORF">ACEU0G_000096</name>
</gene>
<dbReference type="InterPro" id="IPR005053">
    <property type="entry name" value="MobA_MobL"/>
</dbReference>
<keyword evidence="2" id="KW-0184">Conjugation</keyword>
<comment type="similarity">
    <text evidence="1">Belongs to the MobA/MobL family.</text>
</comment>
<evidence type="ECO:0000259" key="4">
    <source>
        <dbReference type="Pfam" id="PF03389"/>
    </source>
</evidence>
<dbReference type="EMBL" id="JBHGCJ010000010">
    <property type="protein sequence ID" value="MFG6110235.1"/>
    <property type="molecule type" value="Genomic_DNA"/>
</dbReference>
<dbReference type="RefSeq" id="WP_394163939.1">
    <property type="nucleotide sequence ID" value="NZ_JBHGCJ010000010.1"/>
</dbReference>
<organism evidence="5 6">
    <name type="scientific">Stenotrophomonas nematodicola</name>
    <dbReference type="NCBI Taxonomy" id="2656746"/>
    <lineage>
        <taxon>Bacteria</taxon>
        <taxon>Pseudomonadati</taxon>
        <taxon>Pseudomonadota</taxon>
        <taxon>Gammaproteobacteria</taxon>
        <taxon>Lysobacterales</taxon>
        <taxon>Lysobacteraceae</taxon>
        <taxon>Stenotrophomonas</taxon>
    </lineage>
</organism>
<evidence type="ECO:0000256" key="1">
    <source>
        <dbReference type="ARBA" id="ARBA00010873"/>
    </source>
</evidence>
<evidence type="ECO:0000313" key="5">
    <source>
        <dbReference type="EMBL" id="MFG6110235.1"/>
    </source>
</evidence>
<accession>A0ABW7CZ56</accession>